<comment type="caution">
    <text evidence="2">The sequence shown here is derived from an EMBL/GenBank/DDBJ whole genome shotgun (WGS) entry which is preliminary data.</text>
</comment>
<dbReference type="GeneID" id="85306009"/>
<dbReference type="AlphaFoldDB" id="A0AAJ0C6G1"/>
<evidence type="ECO:0000259" key="1">
    <source>
        <dbReference type="Pfam" id="PF13086"/>
    </source>
</evidence>
<dbReference type="InterPro" id="IPR027417">
    <property type="entry name" value="P-loop_NTPase"/>
</dbReference>
<evidence type="ECO:0000313" key="2">
    <source>
        <dbReference type="EMBL" id="KAK1771039.1"/>
    </source>
</evidence>
<evidence type="ECO:0000313" key="3">
    <source>
        <dbReference type="Proteomes" id="UP001244011"/>
    </source>
</evidence>
<organism evidence="2 3">
    <name type="scientific">Phialemonium atrogriseum</name>
    <dbReference type="NCBI Taxonomy" id="1093897"/>
    <lineage>
        <taxon>Eukaryota</taxon>
        <taxon>Fungi</taxon>
        <taxon>Dikarya</taxon>
        <taxon>Ascomycota</taxon>
        <taxon>Pezizomycotina</taxon>
        <taxon>Sordariomycetes</taxon>
        <taxon>Sordariomycetidae</taxon>
        <taxon>Cephalothecales</taxon>
        <taxon>Cephalothecaceae</taxon>
        <taxon>Phialemonium</taxon>
    </lineage>
</organism>
<dbReference type="RefSeq" id="XP_060287252.1">
    <property type="nucleotide sequence ID" value="XM_060422822.1"/>
</dbReference>
<dbReference type="EMBL" id="MU838999">
    <property type="protein sequence ID" value="KAK1771039.1"/>
    <property type="molecule type" value="Genomic_DNA"/>
</dbReference>
<dbReference type="Proteomes" id="UP001244011">
    <property type="component" value="Unassembled WGS sequence"/>
</dbReference>
<reference evidence="2" key="1">
    <citation type="submission" date="2023-06" db="EMBL/GenBank/DDBJ databases">
        <title>Genome-scale phylogeny and comparative genomics of the fungal order Sordariales.</title>
        <authorList>
            <consortium name="Lawrence Berkeley National Laboratory"/>
            <person name="Hensen N."/>
            <person name="Bonometti L."/>
            <person name="Westerberg I."/>
            <person name="Brannstrom I.O."/>
            <person name="Guillou S."/>
            <person name="Cros-Aarteil S."/>
            <person name="Calhoun S."/>
            <person name="Haridas S."/>
            <person name="Kuo A."/>
            <person name="Mondo S."/>
            <person name="Pangilinan J."/>
            <person name="Riley R."/>
            <person name="Labutti K."/>
            <person name="Andreopoulos B."/>
            <person name="Lipzen A."/>
            <person name="Chen C."/>
            <person name="Yanf M."/>
            <person name="Daum C."/>
            <person name="Ng V."/>
            <person name="Clum A."/>
            <person name="Steindorff A."/>
            <person name="Ohm R."/>
            <person name="Martin F."/>
            <person name="Silar P."/>
            <person name="Natvig D."/>
            <person name="Lalanne C."/>
            <person name="Gautier V."/>
            <person name="Ament-Velasquez S.L."/>
            <person name="Kruys A."/>
            <person name="Hutchinson M.I."/>
            <person name="Powell A.J."/>
            <person name="Barry K."/>
            <person name="Miller A.N."/>
            <person name="Grigoriev I.V."/>
            <person name="Debuchy R."/>
            <person name="Gladieux P."/>
            <person name="Thoren M.H."/>
            <person name="Johannesson H."/>
        </authorList>
    </citation>
    <scope>NUCLEOTIDE SEQUENCE</scope>
    <source>
        <strain evidence="2">8032-3</strain>
    </source>
</reference>
<dbReference type="InterPro" id="IPR041677">
    <property type="entry name" value="DNA2/NAM7_AAA_11"/>
</dbReference>
<gene>
    <name evidence="2" type="ORF">QBC33DRAFT_228367</name>
</gene>
<name>A0AAJ0C6G1_9PEZI</name>
<dbReference type="GO" id="GO:0004386">
    <property type="term" value="F:helicase activity"/>
    <property type="evidence" value="ECO:0007669"/>
    <property type="project" value="InterPro"/>
</dbReference>
<dbReference type="Gene3D" id="3.40.50.300">
    <property type="entry name" value="P-loop containing nucleotide triphosphate hydrolases"/>
    <property type="match status" value="1"/>
</dbReference>
<feature type="domain" description="DNA2/NAM7 helicase helicase" evidence="1">
    <location>
        <begin position="5"/>
        <end position="242"/>
    </location>
</feature>
<accession>A0AAJ0C6G1</accession>
<protein>
    <recommendedName>
        <fullName evidence="1">DNA2/NAM7 helicase helicase domain-containing protein</fullName>
    </recommendedName>
</protein>
<proteinExistence type="predicted"/>
<keyword evidence="3" id="KW-1185">Reference proteome</keyword>
<sequence length="247" mass="27119">MSAGVSHINGVAGYGKSTLLECITLATFYGELGPDVTVKDAEPGGRKILYVVNNNDGLDTFISNVVEMQHDLGLGHPIDVIRLYSTDSLVETMAKKSKAKPPPDSFKEEDAKKAVVSIDEVDHFTAAVQLAKLELQMHQARSDTRAQKSKCRNLPLAQAASEFYLKNKDGYPDITKAIEATRGSTKPLAPEDMTKFRTDVKALYADFLCQFKGLVCATPVACSNHTFRSIFKPDLVLVDEVGRMEFE</sequence>
<dbReference type="Pfam" id="PF13086">
    <property type="entry name" value="AAA_11"/>
    <property type="match status" value="1"/>
</dbReference>